<accession>A0A4U6QMA6</accession>
<dbReference type="PANTHER" id="PTHR46268:SF6">
    <property type="entry name" value="UNIVERSAL STRESS PROTEIN UP12"/>
    <property type="match status" value="1"/>
</dbReference>
<dbReference type="InterPro" id="IPR014729">
    <property type="entry name" value="Rossmann-like_a/b/a_fold"/>
</dbReference>
<dbReference type="PANTHER" id="PTHR46268">
    <property type="entry name" value="STRESS RESPONSE PROTEIN NHAX"/>
    <property type="match status" value="1"/>
</dbReference>
<evidence type="ECO:0000313" key="4">
    <source>
        <dbReference type="EMBL" id="TKV61246.1"/>
    </source>
</evidence>
<comment type="caution">
    <text evidence="4">The sequence shown here is derived from an EMBL/GenBank/DDBJ whole genome shotgun (WGS) entry which is preliminary data.</text>
</comment>
<dbReference type="EMBL" id="SZZH01000001">
    <property type="protein sequence ID" value="TKV61246.1"/>
    <property type="molecule type" value="Genomic_DNA"/>
</dbReference>
<comment type="similarity">
    <text evidence="1">Belongs to the universal stress protein A family.</text>
</comment>
<feature type="compositionally biased region" description="Basic and acidic residues" evidence="2">
    <location>
        <begin position="1"/>
        <end position="16"/>
    </location>
</feature>
<dbReference type="Gene3D" id="3.40.50.620">
    <property type="entry name" value="HUPs"/>
    <property type="match status" value="1"/>
</dbReference>
<organism evidence="4 5">
    <name type="scientific">Nakamurella flava</name>
    <dbReference type="NCBI Taxonomy" id="2576308"/>
    <lineage>
        <taxon>Bacteria</taxon>
        <taxon>Bacillati</taxon>
        <taxon>Actinomycetota</taxon>
        <taxon>Actinomycetes</taxon>
        <taxon>Nakamurellales</taxon>
        <taxon>Nakamurellaceae</taxon>
        <taxon>Nakamurella</taxon>
    </lineage>
</organism>
<reference evidence="4 5" key="1">
    <citation type="submission" date="2019-05" db="EMBL/GenBank/DDBJ databases">
        <title>Nakamurella sp. N5BH11, whole genome shotgun sequence.</title>
        <authorList>
            <person name="Tuo L."/>
        </authorList>
    </citation>
    <scope>NUCLEOTIDE SEQUENCE [LARGE SCALE GENOMIC DNA]</scope>
    <source>
        <strain evidence="4 5">N5BH11</strain>
    </source>
</reference>
<dbReference type="InterPro" id="IPR006016">
    <property type="entry name" value="UspA"/>
</dbReference>
<gene>
    <name evidence="4" type="ORF">FDO65_06385</name>
</gene>
<dbReference type="RefSeq" id="WP_137448550.1">
    <property type="nucleotide sequence ID" value="NZ_SZZH01000001.1"/>
</dbReference>
<dbReference type="AlphaFoldDB" id="A0A4U6QMA6"/>
<feature type="domain" description="UspA" evidence="3">
    <location>
        <begin position="46"/>
        <end position="189"/>
    </location>
</feature>
<dbReference type="Proteomes" id="UP000306985">
    <property type="component" value="Unassembled WGS sequence"/>
</dbReference>
<dbReference type="CDD" id="cd00293">
    <property type="entry name" value="USP-like"/>
    <property type="match status" value="1"/>
</dbReference>
<dbReference type="OrthoDB" id="5187767at2"/>
<name>A0A4U6QMA6_9ACTN</name>
<evidence type="ECO:0000256" key="2">
    <source>
        <dbReference type="SAM" id="MobiDB-lite"/>
    </source>
</evidence>
<evidence type="ECO:0000259" key="3">
    <source>
        <dbReference type="Pfam" id="PF00582"/>
    </source>
</evidence>
<protein>
    <submittedName>
        <fullName evidence="4">Universal stress protein</fullName>
    </submittedName>
</protein>
<dbReference type="Pfam" id="PF00582">
    <property type="entry name" value="Usp"/>
    <property type="match status" value="1"/>
</dbReference>
<dbReference type="SUPFAM" id="SSF52402">
    <property type="entry name" value="Adenine nucleotide alpha hydrolases-like"/>
    <property type="match status" value="1"/>
</dbReference>
<proteinExistence type="inferred from homology"/>
<evidence type="ECO:0000313" key="5">
    <source>
        <dbReference type="Proteomes" id="UP000306985"/>
    </source>
</evidence>
<feature type="region of interest" description="Disordered" evidence="2">
    <location>
        <begin position="1"/>
        <end position="38"/>
    </location>
</feature>
<evidence type="ECO:0000256" key="1">
    <source>
        <dbReference type="ARBA" id="ARBA00008791"/>
    </source>
</evidence>
<keyword evidence="5" id="KW-1185">Reference proteome</keyword>
<sequence length="189" mass="19956">MTTQDRHSTIPADDRTSAPGTSGAGEPPVRYSPTGIPLPPSLRSGPVIVGVDEASACARPLRAAVFLARATGQPLLLIHVRRRAMPMVEGYVPIPEEMGVNDEAEDAVEADLVRTFSSSPDLAGVEWELLSTTGEAGSELVRIAEERDAACVVVGKRHTGFAGVLHRITSGSVSRAVVARQKFPVLVVP</sequence>